<evidence type="ECO:0000256" key="1">
    <source>
        <dbReference type="SAM" id="MobiDB-lite"/>
    </source>
</evidence>
<evidence type="ECO:0000313" key="2">
    <source>
        <dbReference type="EMBL" id="PSN60953.1"/>
    </source>
</evidence>
<dbReference type="EMBL" id="KZ678146">
    <property type="protein sequence ID" value="PSN60953.1"/>
    <property type="molecule type" value="Genomic_DNA"/>
</dbReference>
<evidence type="ECO:0000313" key="3">
    <source>
        <dbReference type="Proteomes" id="UP000240883"/>
    </source>
</evidence>
<feature type="region of interest" description="Disordered" evidence="1">
    <location>
        <begin position="53"/>
        <end position="97"/>
    </location>
</feature>
<protein>
    <submittedName>
        <fullName evidence="2">Uncharacterized protein</fullName>
    </submittedName>
</protein>
<reference evidence="2 3" key="1">
    <citation type="journal article" date="2018" name="Front. Microbiol.">
        <title>Genome-Wide Analysis of Corynespora cassiicola Leaf Fall Disease Putative Effectors.</title>
        <authorList>
            <person name="Lopez D."/>
            <person name="Ribeiro S."/>
            <person name="Label P."/>
            <person name="Fumanal B."/>
            <person name="Venisse J.S."/>
            <person name="Kohler A."/>
            <person name="de Oliveira R.R."/>
            <person name="Labutti K."/>
            <person name="Lipzen A."/>
            <person name="Lail K."/>
            <person name="Bauer D."/>
            <person name="Ohm R.A."/>
            <person name="Barry K.W."/>
            <person name="Spatafora J."/>
            <person name="Grigoriev I.V."/>
            <person name="Martin F.M."/>
            <person name="Pujade-Renaud V."/>
        </authorList>
    </citation>
    <scope>NUCLEOTIDE SEQUENCE [LARGE SCALE GENOMIC DNA]</scope>
    <source>
        <strain evidence="2 3">Philippines</strain>
    </source>
</reference>
<sequence length="142" mass="14729">MAVGTHHGLVHEGVQGWVVGRADLPFLIRAGVTRLARAITGAGKLRTELAPSQNSTALAAFTEPEPASSSTAEGSRNSQPAANGLRPGPAAACAPSKSLEPSLPCFDWCTGRWCHYSTAFHRHSLSLPPSPAPAPACPPLCI</sequence>
<gene>
    <name evidence="2" type="ORF">BS50DRAFT_160628</name>
</gene>
<accession>A0A2T2N697</accession>
<proteinExistence type="predicted"/>
<feature type="compositionally biased region" description="Polar residues" evidence="1">
    <location>
        <begin position="67"/>
        <end position="81"/>
    </location>
</feature>
<keyword evidence="3" id="KW-1185">Reference proteome</keyword>
<organism evidence="2 3">
    <name type="scientific">Corynespora cassiicola Philippines</name>
    <dbReference type="NCBI Taxonomy" id="1448308"/>
    <lineage>
        <taxon>Eukaryota</taxon>
        <taxon>Fungi</taxon>
        <taxon>Dikarya</taxon>
        <taxon>Ascomycota</taxon>
        <taxon>Pezizomycotina</taxon>
        <taxon>Dothideomycetes</taxon>
        <taxon>Pleosporomycetidae</taxon>
        <taxon>Pleosporales</taxon>
        <taxon>Corynesporascaceae</taxon>
        <taxon>Corynespora</taxon>
    </lineage>
</organism>
<name>A0A2T2N697_CORCC</name>
<dbReference type="Proteomes" id="UP000240883">
    <property type="component" value="Unassembled WGS sequence"/>
</dbReference>
<dbReference type="AlphaFoldDB" id="A0A2T2N697"/>